<dbReference type="Proteomes" id="UP001374599">
    <property type="component" value="Unassembled WGS sequence"/>
</dbReference>
<sequence>MKKTNINYIINYIIILVIAFFNYKVINHTNNYIKKTYNYNILLVIFPIICLILFGISIGLISFFKEINTCGKWKKDTNKLIIIGLPSLIISLLPLLVYIGIIPYYFAVNNMLFISKLFQILLGYTIISSFHK</sequence>
<gene>
    <name evidence="1" type="ORF">AN2V17_04810</name>
</gene>
<evidence type="ECO:0000313" key="1">
    <source>
        <dbReference type="EMBL" id="GMQ61253.1"/>
    </source>
</evidence>
<evidence type="ECO:0000313" key="2">
    <source>
        <dbReference type="Proteomes" id="UP001374599"/>
    </source>
</evidence>
<reference evidence="1" key="1">
    <citation type="submission" date="2023-09" db="EMBL/GenBank/DDBJ databases">
        <title>Vallitalea sediminicola and Vallitalea maricola sp. nov., anaerobic bacteria isolated from marine sediment.</title>
        <authorList>
            <person name="Hirano S."/>
            <person name="Maeda A."/>
            <person name="Terahara T."/>
            <person name="Mori K."/>
            <person name="Hamada M."/>
            <person name="Matsumoto R."/>
            <person name="Kobayashi T."/>
        </authorList>
    </citation>
    <scope>NUCLEOTIDE SEQUENCE</scope>
    <source>
        <strain evidence="1">AN17-2</strain>
    </source>
</reference>
<comment type="caution">
    <text evidence="1">The sequence shown here is derived from an EMBL/GenBank/DDBJ whole genome shotgun (WGS) entry which is preliminary data.</text>
</comment>
<proteinExistence type="predicted"/>
<keyword evidence="2" id="KW-1185">Reference proteome</keyword>
<name>A0ACB5UFE9_9FIRM</name>
<dbReference type="EMBL" id="BTPU01000006">
    <property type="protein sequence ID" value="GMQ61253.1"/>
    <property type="molecule type" value="Genomic_DNA"/>
</dbReference>
<accession>A0ACB5UFE9</accession>
<protein>
    <submittedName>
        <fullName evidence="1">Uncharacterized protein</fullName>
    </submittedName>
</protein>
<organism evidence="1 2">
    <name type="scientific">Vallitalea maricola</name>
    <dbReference type="NCBI Taxonomy" id="3074433"/>
    <lineage>
        <taxon>Bacteria</taxon>
        <taxon>Bacillati</taxon>
        <taxon>Bacillota</taxon>
        <taxon>Clostridia</taxon>
        <taxon>Lachnospirales</taxon>
        <taxon>Vallitaleaceae</taxon>
        <taxon>Vallitalea</taxon>
    </lineage>
</organism>